<keyword evidence="8" id="KW-0032">Aminotransferase</keyword>
<dbReference type="Gene3D" id="3.40.640.10">
    <property type="entry name" value="Type I PLP-dependent aspartate aminotransferase-like (Major domain)"/>
    <property type="match status" value="1"/>
</dbReference>
<keyword evidence="3" id="KW-0808">Transferase</keyword>
<keyword evidence="9" id="KW-1185">Reference proteome</keyword>
<accession>A0ABY3VGR5</accession>
<proteinExistence type="predicted"/>
<evidence type="ECO:0000313" key="9">
    <source>
        <dbReference type="Proteomes" id="UP001055336"/>
    </source>
</evidence>
<evidence type="ECO:0000313" key="8">
    <source>
        <dbReference type="EMBL" id="UMB68605.1"/>
    </source>
</evidence>
<dbReference type="Pfam" id="PF00155">
    <property type="entry name" value="Aminotran_1_2"/>
    <property type="match status" value="1"/>
</dbReference>
<comment type="cofactor">
    <cofactor evidence="1">
        <name>pyridoxal 5'-phosphate</name>
        <dbReference type="ChEBI" id="CHEBI:597326"/>
    </cofactor>
</comment>
<evidence type="ECO:0000256" key="6">
    <source>
        <dbReference type="ARBA" id="ARBA00047715"/>
    </source>
</evidence>
<evidence type="ECO:0000256" key="5">
    <source>
        <dbReference type="ARBA" id="ARBA00033381"/>
    </source>
</evidence>
<dbReference type="Proteomes" id="UP001055336">
    <property type="component" value="Chromosome"/>
</dbReference>
<dbReference type="RefSeq" id="WP_240259712.1">
    <property type="nucleotide sequence ID" value="NZ_CP092488.2"/>
</dbReference>
<dbReference type="InterPro" id="IPR004839">
    <property type="entry name" value="Aminotransferase_I/II_large"/>
</dbReference>
<dbReference type="EMBL" id="CP092488">
    <property type="protein sequence ID" value="UMB68605.1"/>
    <property type="molecule type" value="Genomic_DNA"/>
</dbReference>
<gene>
    <name evidence="8" type="ORF">MKK62_19655</name>
</gene>
<dbReference type="InterPro" id="IPR015421">
    <property type="entry name" value="PyrdxlP-dep_Trfase_major"/>
</dbReference>
<dbReference type="PANTHER" id="PTHR13693">
    <property type="entry name" value="CLASS II AMINOTRANSFERASE/8-AMINO-7-OXONONANOATE SYNTHASE"/>
    <property type="match status" value="1"/>
</dbReference>
<evidence type="ECO:0000256" key="3">
    <source>
        <dbReference type="ARBA" id="ARBA00022679"/>
    </source>
</evidence>
<dbReference type="InterPro" id="IPR050087">
    <property type="entry name" value="AON_synthase_class-II"/>
</dbReference>
<comment type="catalytic activity">
    <reaction evidence="6">
        <text>6-carboxyhexanoyl-[ACP] + L-alanine + H(+) = (8S)-8-amino-7-oxononanoate + holo-[ACP] + CO2</text>
        <dbReference type="Rhea" id="RHEA:42288"/>
        <dbReference type="Rhea" id="RHEA-COMP:9685"/>
        <dbReference type="Rhea" id="RHEA-COMP:9955"/>
        <dbReference type="ChEBI" id="CHEBI:15378"/>
        <dbReference type="ChEBI" id="CHEBI:16526"/>
        <dbReference type="ChEBI" id="CHEBI:57972"/>
        <dbReference type="ChEBI" id="CHEBI:64479"/>
        <dbReference type="ChEBI" id="CHEBI:78846"/>
        <dbReference type="ChEBI" id="CHEBI:149468"/>
        <dbReference type="EC" id="2.3.1.47"/>
    </reaction>
</comment>
<evidence type="ECO:0000256" key="2">
    <source>
        <dbReference type="ARBA" id="ARBA00013187"/>
    </source>
</evidence>
<reference evidence="8" key="1">
    <citation type="submission" date="2022-08" db="EMBL/GenBank/DDBJ databases">
        <title>Whole genome sequencing of non-tuberculosis mycobacteria type-strains.</title>
        <authorList>
            <person name="Igarashi Y."/>
            <person name="Osugi A."/>
            <person name="Mitarai S."/>
        </authorList>
    </citation>
    <scope>NUCLEOTIDE SEQUENCE</scope>
    <source>
        <strain evidence="8">DSM 45127</strain>
    </source>
</reference>
<name>A0ABY3VGR5_9MYCO</name>
<protein>
    <recommendedName>
        <fullName evidence="2">8-amino-7-oxononanoate synthase</fullName>
        <ecNumber evidence="2">2.3.1.47</ecNumber>
    </recommendedName>
    <alternativeName>
        <fullName evidence="4">7-keto-8-amino-pelargonic acid synthase</fullName>
    </alternativeName>
    <alternativeName>
        <fullName evidence="5">8-amino-7-ketopelargonate synthase</fullName>
    </alternativeName>
</protein>
<dbReference type="Gene3D" id="3.90.1150.10">
    <property type="entry name" value="Aspartate Aminotransferase, domain 1"/>
    <property type="match status" value="1"/>
</dbReference>
<feature type="domain" description="Aminotransferase class I/classII large" evidence="7">
    <location>
        <begin position="54"/>
        <end position="398"/>
    </location>
</feature>
<evidence type="ECO:0000256" key="4">
    <source>
        <dbReference type="ARBA" id="ARBA00032610"/>
    </source>
</evidence>
<evidence type="ECO:0000256" key="1">
    <source>
        <dbReference type="ARBA" id="ARBA00001933"/>
    </source>
</evidence>
<dbReference type="InterPro" id="IPR015422">
    <property type="entry name" value="PyrdxlP-dep_Trfase_small"/>
</dbReference>
<dbReference type="GO" id="GO:0008483">
    <property type="term" value="F:transaminase activity"/>
    <property type="evidence" value="ECO:0007669"/>
    <property type="project" value="UniProtKB-KW"/>
</dbReference>
<dbReference type="InterPro" id="IPR015424">
    <property type="entry name" value="PyrdxlP-dep_Trfase"/>
</dbReference>
<organism evidence="8 9">
    <name type="scientific">Mycobacterium paraterrae</name>
    <dbReference type="NCBI Taxonomy" id="577492"/>
    <lineage>
        <taxon>Bacteria</taxon>
        <taxon>Bacillati</taxon>
        <taxon>Actinomycetota</taxon>
        <taxon>Actinomycetes</taxon>
        <taxon>Mycobacteriales</taxon>
        <taxon>Mycobacteriaceae</taxon>
        <taxon>Mycobacterium</taxon>
    </lineage>
</organism>
<sequence>MGSDGQKFSVTGDISTDVSERVAMARHFSAIGQMPFFQEISSVNPPRVGVRGRQCVLLGSNSYIGLSTHPDVVAASVRATEEFGTGTTGSRLLNGTYSLHVTLEKTIAGWLGHDDAVVFTTGYQTNVGTIQGLIGPDCLAVVDSYAHASIRDGVRLSRAVEERFDHNDVASLKDALARHAGTTFRRILVLVDSLYSMEGSTAPLEQIISVCKDAGALLMVDEAHGIGVFGPTGAGLSELTGTAQDIDVLMGSLSKAIGGLGGFVAGSQDIIDEIRFSARSLWFSTSGTPGAMAAAAAAIDVIRSGEGAERRKRLERNARLMRECLRPLDVELNRPDEDSPDWSPIIPIRLFDELRTVLSWNNLSDAGVFVTPAIYPAVPVGKPVLRVCMTSELSVDEIRWSAQTLAGELSWALAAA</sequence>
<dbReference type="SUPFAM" id="SSF53383">
    <property type="entry name" value="PLP-dependent transferases"/>
    <property type="match status" value="1"/>
</dbReference>
<dbReference type="PANTHER" id="PTHR13693:SF3">
    <property type="entry name" value="LD36009P"/>
    <property type="match status" value="1"/>
</dbReference>
<evidence type="ECO:0000259" key="7">
    <source>
        <dbReference type="Pfam" id="PF00155"/>
    </source>
</evidence>
<dbReference type="EC" id="2.3.1.47" evidence="2"/>